<dbReference type="EMBL" id="PRDL01000001">
    <property type="protein sequence ID" value="MBE8716005.1"/>
    <property type="molecule type" value="Genomic_DNA"/>
</dbReference>
<organism evidence="1 2">
    <name type="scientific">Cellvibrio polysaccharolyticus</name>
    <dbReference type="NCBI Taxonomy" id="2082724"/>
    <lineage>
        <taxon>Bacteria</taxon>
        <taxon>Pseudomonadati</taxon>
        <taxon>Pseudomonadota</taxon>
        <taxon>Gammaproteobacteria</taxon>
        <taxon>Cellvibrionales</taxon>
        <taxon>Cellvibrionaceae</taxon>
        <taxon>Cellvibrio</taxon>
    </lineage>
</organism>
<name>A0A928UZC4_9GAMM</name>
<protein>
    <submittedName>
        <fullName evidence="1">Copper resistance protein NlpE</fullName>
    </submittedName>
</protein>
<dbReference type="PROSITE" id="PS51257">
    <property type="entry name" value="PROKAR_LIPOPROTEIN"/>
    <property type="match status" value="1"/>
</dbReference>
<dbReference type="Proteomes" id="UP000652567">
    <property type="component" value="Unassembled WGS sequence"/>
</dbReference>
<gene>
    <name evidence="1" type="ORF">C4F51_02240</name>
</gene>
<sequence>MRYQAMNVLIKLIGAVLVTLIIAGCSDKAANTAKEAAGGGDLVYEGVLPCADCEGIETRITLHEGDRYTLSSLYLGTDQAAVVERGTFTRHPQESRIVLDDGRQFKQGESSLLHLSMDGHIITSALSEHYVLKQVQ</sequence>
<dbReference type="AlphaFoldDB" id="A0A928UZC4"/>
<dbReference type="Pfam" id="PF04170">
    <property type="entry name" value="NlpE"/>
    <property type="match status" value="1"/>
</dbReference>
<evidence type="ECO:0000313" key="1">
    <source>
        <dbReference type="EMBL" id="MBE8716005.1"/>
    </source>
</evidence>
<dbReference type="InterPro" id="IPR007298">
    <property type="entry name" value="Cu-R_lipoprotein_NlpE"/>
</dbReference>
<proteinExistence type="predicted"/>
<reference evidence="1" key="1">
    <citation type="submission" date="2018-07" db="EMBL/GenBank/DDBJ databases">
        <title>Genome assembly of strain Ka43.</title>
        <authorList>
            <person name="Kukolya J."/>
            <person name="Nagy I."/>
            <person name="Horvath B."/>
            <person name="Toth A."/>
        </authorList>
    </citation>
    <scope>NUCLEOTIDE SEQUENCE</scope>
    <source>
        <strain evidence="1">KB43</strain>
    </source>
</reference>
<keyword evidence="2" id="KW-1185">Reference proteome</keyword>
<accession>A0A928UZC4</accession>
<evidence type="ECO:0000313" key="2">
    <source>
        <dbReference type="Proteomes" id="UP000652567"/>
    </source>
</evidence>
<dbReference type="Gene3D" id="2.40.128.640">
    <property type="match status" value="1"/>
</dbReference>
<comment type="caution">
    <text evidence="1">The sequence shown here is derived from an EMBL/GenBank/DDBJ whole genome shotgun (WGS) entry which is preliminary data.</text>
</comment>